<dbReference type="PANTHER" id="PTHR47972">
    <property type="entry name" value="KINESIN-LIKE PROTEIN KLP-3"/>
    <property type="match status" value="1"/>
</dbReference>
<name>A0A6A3C308_HIBSY</name>
<dbReference type="Gene3D" id="1.10.418.10">
    <property type="entry name" value="Calponin-like domain"/>
    <property type="match status" value="1"/>
</dbReference>
<evidence type="ECO:0000256" key="5">
    <source>
        <dbReference type="ARBA" id="ARBA00022490"/>
    </source>
</evidence>
<dbReference type="PROSITE" id="PS50067">
    <property type="entry name" value="KINESIN_MOTOR_2"/>
    <property type="match status" value="1"/>
</dbReference>
<feature type="region of interest" description="Disordered" evidence="9">
    <location>
        <begin position="934"/>
        <end position="958"/>
    </location>
</feature>
<dbReference type="InterPro" id="IPR027640">
    <property type="entry name" value="Kinesin-like_fam"/>
</dbReference>
<evidence type="ECO:0000256" key="2">
    <source>
        <dbReference type="ARBA" id="ARBA00009695"/>
    </source>
</evidence>
<dbReference type="GO" id="GO:0007018">
    <property type="term" value="P:microtubule-based movement"/>
    <property type="evidence" value="ECO:0007669"/>
    <property type="project" value="InterPro"/>
</dbReference>
<proteinExistence type="inferred from homology"/>
<dbReference type="SMART" id="SM00129">
    <property type="entry name" value="KISc"/>
    <property type="match status" value="1"/>
</dbReference>
<dbReference type="Pfam" id="PF05910">
    <property type="entry name" value="DUF868"/>
    <property type="match status" value="1"/>
</dbReference>
<dbReference type="InterPro" id="IPR053924">
    <property type="entry name" value="RecX_HTH_2nd"/>
</dbReference>
<feature type="binding site" evidence="7">
    <location>
        <begin position="517"/>
        <end position="524"/>
    </location>
    <ligand>
        <name>ATP</name>
        <dbReference type="ChEBI" id="CHEBI:30616"/>
    </ligand>
</feature>
<dbReference type="SMART" id="SM00033">
    <property type="entry name" value="CH"/>
    <property type="match status" value="1"/>
</dbReference>
<evidence type="ECO:0000256" key="1">
    <source>
        <dbReference type="ARBA" id="ARBA00004496"/>
    </source>
</evidence>
<comment type="subcellular location">
    <subcellularLocation>
        <location evidence="1">Cytoplasm</location>
    </subcellularLocation>
</comment>
<feature type="domain" description="Calponin-homology (CH)" evidence="10">
    <location>
        <begin position="52"/>
        <end position="173"/>
    </location>
</feature>
<evidence type="ECO:0000259" key="11">
    <source>
        <dbReference type="PROSITE" id="PS50067"/>
    </source>
</evidence>
<dbReference type="InterPro" id="IPR008586">
    <property type="entry name" value="DUF868_pln"/>
</dbReference>
<evidence type="ECO:0000313" key="12">
    <source>
        <dbReference type="EMBL" id="KAE8723580.1"/>
    </source>
</evidence>
<keyword evidence="13" id="KW-1185">Reference proteome</keyword>
<dbReference type="InterPro" id="IPR001752">
    <property type="entry name" value="Kinesin_motor_dom"/>
</dbReference>
<dbReference type="PRINTS" id="PR00380">
    <property type="entry name" value="KINESINHEAVY"/>
</dbReference>
<evidence type="ECO:0000313" key="13">
    <source>
        <dbReference type="Proteomes" id="UP000436088"/>
    </source>
</evidence>
<comment type="caution">
    <text evidence="12">The sequence shown here is derived from an EMBL/GenBank/DDBJ whole genome shotgun (WGS) entry which is preliminary data.</text>
</comment>
<dbReference type="Gene3D" id="1.10.10.10">
    <property type="entry name" value="Winged helix-like DNA-binding domain superfamily/Winged helix DNA-binding domain"/>
    <property type="match status" value="2"/>
</dbReference>
<feature type="domain" description="Kinesin motor" evidence="11">
    <location>
        <begin position="433"/>
        <end position="755"/>
    </location>
</feature>
<comment type="similarity">
    <text evidence="2">Belongs to the RecX family.</text>
</comment>
<accession>A0A6A3C308</accession>
<dbReference type="InterPro" id="IPR003783">
    <property type="entry name" value="Regulatory_RecX"/>
</dbReference>
<reference evidence="12" key="1">
    <citation type="submission" date="2019-09" db="EMBL/GenBank/DDBJ databases">
        <title>Draft genome information of white flower Hibiscus syriacus.</title>
        <authorList>
            <person name="Kim Y.-M."/>
        </authorList>
    </citation>
    <scope>NUCLEOTIDE SEQUENCE [LARGE SCALE GENOMIC DNA]</scope>
    <source>
        <strain evidence="12">YM2019G1</strain>
    </source>
</reference>
<evidence type="ECO:0000259" key="10">
    <source>
        <dbReference type="PROSITE" id="PS50021"/>
    </source>
</evidence>
<sequence length="1713" mass="191646">MPQLINSNPIFTSPSKNLRGLKALISNNVEASNTDDVFNENELAHRKAEEAASRRYQAAEWLRQMDQGESESLPKEPSEEEFCLALRNGIILCNVLNKVNPGAVLKIVENPIIPDQSTEGAAQSAIQYFENMRNFLVAVKDMQLLTFEASDVEKGGSMNKIVDCILCLKGYYEWKQAGGIGVWRYGGTAKITAFPKGLPRSLIGSETADGSLDGSESSQYEQLLEFFHLSNEVTIEESKTVNALAFLFDCFGLCLLQAYLRESNGIDEFPLNTTLIDALIRKIVKDFSALLVYQGTQLGQFLKKLLKADINSLSKSDFMEGISLYLGHRISVASNDFSKFCICGGKRDVIRHTVSHSAAHAELLDFQQREIQDMKSDFQQTKLEVKQIHSNWEEELKRLVHHIKGLEVASSSYHKVLEENRMLYNHVQDLKGTIRVYCRVRPFLQGHTNGQSTVDYIGENGNIMILNPLKQGKDARKVFSFNKVFGPTVSQEQIYVDTQPLIRSVLDGFNVCIFAYGQTGSGKTYTMSGPDLTTDQTWGVNYRALRNLFQISKERADVAKYEVGVQMIEIYNEQFTLTTYTLDIRNNSQLNGLNVPDASWVPVASTQDVLDLMRTGQKNRAVGATALNERSSRSHSILTIHVYGKELVSGSVLKGCLHLVDLAGSERVDKSEAVGDRLKEAQHINKSLSALGDVISALAQKSAHIPYRNSKLTQVLQDSLGGQAKTLMFVHISPEVNSFGETVSTLKFAERVASIELGAARSNKETGEIRELKEEISNLKLALEKKEAEVEQLNGGNARSMTETQRGRAVSPFQIPRQGMSTSMKPELSQRPTDYNRVSEARSCPSGKQRRSRFPSAFTGKEAFPKMHSLAEERSVSAVKARSPSPPVRRSLSTDRGTLIRSRIKAETVENPPVTSKVPFLARVPINKSVATTAAFPSTGSNTSRVHTRSQETSKQDNISYSLNNLHKHNTKKVHSEHEDEQFRQALNVRQGGIRKSKVESKAKTKHQQPARLQKTDATITLLSEMDATEKIEEPRKSDFSEPENEHSLVGSAVQATLKTRRLRQKFTGNSQNLEPRGLMQAVEPLLGEKNDRPPNGVSCQAKEARSIEVGVPGCILKGYCCDQDMSLELTICALPSIPRPPFSTEKQKENQPTTDNTAQCSVTIIYGADIANLYCKVMATWCKTPTSHSFTISVENPHDDQNHSTIKIDLSGWQFWGRKGLKNMEVDGKRVDIYWDLRQAKFDDSPEPSSDYYVAMVSGEKVALVLGDMKIDAFTRTRKKPSSVEPTLMCKKEHVCGKKLFCSKAKLGAEKREHDIIIENCLSGPDDPEMWVTIDGTAMIRVMNLHWRFRGNEIVTVNKTPVQVFWDVHDWLYNDSPGSSHGLFIFTPAGPGFSGSDAKSSVTNDNYGALQFRASSIPWVNGNRAILCLKEREYSSSVPVRYIPKKPLETEEPEASSHSKGLRKNESRKYPASNAFGRKFTNNRSSVVDKKSQTRNGMVKKNVLYDDVKQGHEIMENPVDMVEEMPQGQGNSGKNSLQVCKGILDAEKSAIELLAARAYTAVELRKKLLVKRFPPEIVETVIRDFHNRGFINDSLYAEAFSRSRWSSSTWGPRRIKQALFKKGISEADAETALKLVFEGQIDDSNDDQESRLGLSKLSMDHLLIQASKQWLRGQDVSKETRKSRIVRWLQYRGFNWGVIGFIVKKLESQYPP</sequence>
<keyword evidence="7" id="KW-0067">ATP-binding</keyword>
<dbReference type="PROSITE" id="PS50021">
    <property type="entry name" value="CH"/>
    <property type="match status" value="1"/>
</dbReference>
<dbReference type="Pfam" id="PF21982">
    <property type="entry name" value="RecX_HTH1"/>
    <property type="match status" value="1"/>
</dbReference>
<dbReference type="CDD" id="cd21203">
    <property type="entry name" value="CH_AtKIN14-like"/>
    <property type="match status" value="1"/>
</dbReference>
<keyword evidence="5" id="KW-0963">Cytoplasm</keyword>
<dbReference type="InterPro" id="IPR036961">
    <property type="entry name" value="Kinesin_motor_dom_sf"/>
</dbReference>
<gene>
    <name evidence="12" type="ORF">F3Y22_tig00012370pilonHSYRG00212</name>
</gene>
<feature type="coiled-coil region" evidence="8">
    <location>
        <begin position="762"/>
        <end position="796"/>
    </location>
</feature>
<dbReference type="HAMAP" id="MF_01114">
    <property type="entry name" value="RecX"/>
    <property type="match status" value="1"/>
</dbReference>
<dbReference type="GO" id="GO:0015630">
    <property type="term" value="C:microtubule cytoskeleton"/>
    <property type="evidence" value="ECO:0007669"/>
    <property type="project" value="TreeGrafter"/>
</dbReference>
<keyword evidence="7" id="KW-0547">Nucleotide-binding</keyword>
<dbReference type="FunFam" id="1.10.418.10:FF:000067">
    <property type="entry name" value="kinesin-like protein KIN-14F"/>
    <property type="match status" value="1"/>
</dbReference>
<dbReference type="InterPro" id="IPR036388">
    <property type="entry name" value="WH-like_DNA-bd_sf"/>
</dbReference>
<dbReference type="InterPro" id="IPR001715">
    <property type="entry name" value="CH_dom"/>
</dbReference>
<feature type="compositionally biased region" description="Polar residues" evidence="9">
    <location>
        <begin position="934"/>
        <end position="948"/>
    </location>
</feature>
<dbReference type="FunFam" id="3.40.850.10:FF:000086">
    <property type="entry name" value="kinesin-like protein KIN-14F"/>
    <property type="match status" value="1"/>
</dbReference>
<dbReference type="InterPro" id="IPR036872">
    <property type="entry name" value="CH_dom_sf"/>
</dbReference>
<dbReference type="InterPro" id="IPR027417">
    <property type="entry name" value="P-loop_NTPase"/>
</dbReference>
<keyword evidence="8" id="KW-0175">Coiled coil</keyword>
<organism evidence="12 13">
    <name type="scientific">Hibiscus syriacus</name>
    <name type="common">Rose of Sharon</name>
    <dbReference type="NCBI Taxonomy" id="106335"/>
    <lineage>
        <taxon>Eukaryota</taxon>
        <taxon>Viridiplantae</taxon>
        <taxon>Streptophyta</taxon>
        <taxon>Embryophyta</taxon>
        <taxon>Tracheophyta</taxon>
        <taxon>Spermatophyta</taxon>
        <taxon>Magnoliopsida</taxon>
        <taxon>eudicotyledons</taxon>
        <taxon>Gunneridae</taxon>
        <taxon>Pentapetalae</taxon>
        <taxon>rosids</taxon>
        <taxon>malvids</taxon>
        <taxon>Malvales</taxon>
        <taxon>Malvaceae</taxon>
        <taxon>Malvoideae</taxon>
        <taxon>Hibiscus</taxon>
    </lineage>
</organism>
<evidence type="ECO:0000256" key="4">
    <source>
        <dbReference type="ARBA" id="ARBA00018111"/>
    </source>
</evidence>
<dbReference type="Proteomes" id="UP000436088">
    <property type="component" value="Unassembled WGS sequence"/>
</dbReference>
<dbReference type="Pfam" id="PF00225">
    <property type="entry name" value="Kinesin"/>
    <property type="match status" value="1"/>
</dbReference>
<dbReference type="Pfam" id="PF00307">
    <property type="entry name" value="CH"/>
    <property type="match status" value="1"/>
</dbReference>
<keyword evidence="6 7" id="KW-0505">Motor protein</keyword>
<dbReference type="SUPFAM" id="SSF47576">
    <property type="entry name" value="Calponin-homology domain, CH-domain"/>
    <property type="match status" value="1"/>
</dbReference>
<evidence type="ECO:0000256" key="3">
    <source>
        <dbReference type="ARBA" id="ARBA00010899"/>
    </source>
</evidence>
<evidence type="ECO:0000256" key="7">
    <source>
        <dbReference type="PROSITE-ProRule" id="PRU00283"/>
    </source>
</evidence>
<dbReference type="GO" id="GO:0008017">
    <property type="term" value="F:microtubule binding"/>
    <property type="evidence" value="ECO:0007669"/>
    <property type="project" value="InterPro"/>
</dbReference>
<feature type="region of interest" description="Disordered" evidence="9">
    <location>
        <begin position="817"/>
        <end position="859"/>
    </location>
</feature>
<protein>
    <recommendedName>
        <fullName evidence="4">Regulatory protein RecX</fullName>
    </recommendedName>
</protein>
<dbReference type="PANTHER" id="PTHR47972:SF28">
    <property type="entry name" value="KINESIN-LIKE PROTEIN KLP-3"/>
    <property type="match status" value="1"/>
</dbReference>
<evidence type="ECO:0000256" key="9">
    <source>
        <dbReference type="SAM" id="MobiDB-lite"/>
    </source>
</evidence>
<dbReference type="GO" id="GO:0006282">
    <property type="term" value="P:regulation of DNA repair"/>
    <property type="evidence" value="ECO:0007669"/>
    <property type="project" value="InterPro"/>
</dbReference>
<dbReference type="Pfam" id="PF02631">
    <property type="entry name" value="RecX_HTH2"/>
    <property type="match status" value="1"/>
</dbReference>
<feature type="region of interest" description="Disordered" evidence="9">
    <location>
        <begin position="988"/>
        <end position="1012"/>
    </location>
</feature>
<dbReference type="GO" id="GO:0003777">
    <property type="term" value="F:microtubule motor activity"/>
    <property type="evidence" value="ECO:0007669"/>
    <property type="project" value="InterPro"/>
</dbReference>
<dbReference type="InterPro" id="IPR053926">
    <property type="entry name" value="RecX_HTH_1st"/>
</dbReference>
<dbReference type="SUPFAM" id="SSF52540">
    <property type="entry name" value="P-loop containing nucleoside triphosphate hydrolases"/>
    <property type="match status" value="1"/>
</dbReference>
<evidence type="ECO:0000256" key="8">
    <source>
        <dbReference type="SAM" id="Coils"/>
    </source>
</evidence>
<evidence type="ECO:0000256" key="6">
    <source>
        <dbReference type="ARBA" id="ARBA00023175"/>
    </source>
</evidence>
<dbReference type="Gene3D" id="3.40.850.10">
    <property type="entry name" value="Kinesin motor domain"/>
    <property type="match status" value="1"/>
</dbReference>
<feature type="region of interest" description="Disordered" evidence="9">
    <location>
        <begin position="1449"/>
        <end position="1469"/>
    </location>
</feature>
<comment type="similarity">
    <text evidence="3">Belongs to the TRAFAC class myosin-kinesin ATPase superfamily. Kinesin family. KIN-14 subfamily.</text>
</comment>
<dbReference type="GO" id="GO:0005524">
    <property type="term" value="F:ATP binding"/>
    <property type="evidence" value="ECO:0007669"/>
    <property type="project" value="UniProtKB-UniRule"/>
</dbReference>
<feature type="region of interest" description="Disordered" evidence="9">
    <location>
        <begin position="875"/>
        <end position="896"/>
    </location>
</feature>
<dbReference type="GO" id="GO:0005737">
    <property type="term" value="C:cytoplasm"/>
    <property type="evidence" value="ECO:0007669"/>
    <property type="project" value="UniProtKB-SubCell"/>
</dbReference>
<dbReference type="EMBL" id="VEPZ02000519">
    <property type="protein sequence ID" value="KAE8723580.1"/>
    <property type="molecule type" value="Genomic_DNA"/>
</dbReference>